<name>A0A392PJ80_9FABA</name>
<keyword evidence="1" id="KW-0695">RNA-directed DNA polymerase</keyword>
<comment type="caution">
    <text evidence="1">The sequence shown here is derived from an EMBL/GenBank/DDBJ whole genome shotgun (WGS) entry which is preliminary data.</text>
</comment>
<proteinExistence type="predicted"/>
<protein>
    <submittedName>
        <fullName evidence="1">RNA-directed DNA polymerase (Reverse transcriptase)</fullName>
    </submittedName>
</protein>
<accession>A0A392PJ80</accession>
<dbReference type="Proteomes" id="UP000265520">
    <property type="component" value="Unassembled WGS sequence"/>
</dbReference>
<keyword evidence="1" id="KW-0808">Transferase</keyword>
<keyword evidence="2" id="KW-1185">Reference proteome</keyword>
<evidence type="ECO:0000313" key="2">
    <source>
        <dbReference type="Proteomes" id="UP000265520"/>
    </source>
</evidence>
<dbReference type="EMBL" id="LXQA010080536">
    <property type="protein sequence ID" value="MCI11530.1"/>
    <property type="molecule type" value="Genomic_DNA"/>
</dbReference>
<sequence length="176" mass="19860">MGFVLKDRLKGLKVSIKGWSAEVYGKPDEKKKQLMEKILELDLRSGSTGISVVEVGVRKRLFDDLWLILKSIDASIFQRSRVKWMKEGDANTRYFHSCINARKRSNNLLALRTPHGWVEGPAAIREATTVFFKNHFDNVGWHRPVLVGGFTGIACGEQRASCSHFYQSGDRNGGYG</sequence>
<keyword evidence="1" id="KW-0548">Nucleotidyltransferase</keyword>
<evidence type="ECO:0000313" key="1">
    <source>
        <dbReference type="EMBL" id="MCI11530.1"/>
    </source>
</evidence>
<dbReference type="GO" id="GO:0003964">
    <property type="term" value="F:RNA-directed DNA polymerase activity"/>
    <property type="evidence" value="ECO:0007669"/>
    <property type="project" value="UniProtKB-KW"/>
</dbReference>
<dbReference type="AlphaFoldDB" id="A0A392PJ80"/>
<reference evidence="1 2" key="1">
    <citation type="journal article" date="2018" name="Front. Plant Sci.">
        <title>Red Clover (Trifolium pratense) and Zigzag Clover (T. medium) - A Picture of Genomic Similarities and Differences.</title>
        <authorList>
            <person name="Dluhosova J."/>
            <person name="Istvanek J."/>
            <person name="Nedelnik J."/>
            <person name="Repkova J."/>
        </authorList>
    </citation>
    <scope>NUCLEOTIDE SEQUENCE [LARGE SCALE GENOMIC DNA]</scope>
    <source>
        <strain evidence="2">cv. 10/8</strain>
        <tissue evidence="1">Leaf</tissue>
    </source>
</reference>
<organism evidence="1 2">
    <name type="scientific">Trifolium medium</name>
    <dbReference type="NCBI Taxonomy" id="97028"/>
    <lineage>
        <taxon>Eukaryota</taxon>
        <taxon>Viridiplantae</taxon>
        <taxon>Streptophyta</taxon>
        <taxon>Embryophyta</taxon>
        <taxon>Tracheophyta</taxon>
        <taxon>Spermatophyta</taxon>
        <taxon>Magnoliopsida</taxon>
        <taxon>eudicotyledons</taxon>
        <taxon>Gunneridae</taxon>
        <taxon>Pentapetalae</taxon>
        <taxon>rosids</taxon>
        <taxon>fabids</taxon>
        <taxon>Fabales</taxon>
        <taxon>Fabaceae</taxon>
        <taxon>Papilionoideae</taxon>
        <taxon>50 kb inversion clade</taxon>
        <taxon>NPAAA clade</taxon>
        <taxon>Hologalegina</taxon>
        <taxon>IRL clade</taxon>
        <taxon>Trifolieae</taxon>
        <taxon>Trifolium</taxon>
    </lineage>
</organism>